<proteinExistence type="predicted"/>
<keyword evidence="2" id="KW-1185">Reference proteome</keyword>
<dbReference type="EMBL" id="CP032550">
    <property type="protein sequence ID" value="QGU28164.1"/>
    <property type="molecule type" value="Genomic_DNA"/>
</dbReference>
<gene>
    <name evidence="1" type="ORF">D7D94_11110</name>
</gene>
<evidence type="ECO:0000313" key="2">
    <source>
        <dbReference type="Proteomes" id="UP000422989"/>
    </source>
</evidence>
<protein>
    <recommendedName>
        <fullName evidence="3">Alpha/beta hydrolase</fullName>
    </recommendedName>
</protein>
<evidence type="ECO:0008006" key="3">
    <source>
        <dbReference type="Google" id="ProtNLM"/>
    </source>
</evidence>
<sequence>MDQASPSSTVDAAANHYGDDVAVVEYPFNEHVGDGLQWRRQAEWLSALLR</sequence>
<dbReference type="KEGG" id="moj:D7D94_11110"/>
<reference evidence="1 2" key="1">
    <citation type="submission" date="2018-09" db="EMBL/GenBank/DDBJ databases">
        <title>Whole genome sequencing of Microbacterium oryzae strain MB-10T.</title>
        <authorList>
            <person name="Das S.K."/>
        </authorList>
    </citation>
    <scope>NUCLEOTIDE SEQUENCE [LARGE SCALE GENOMIC DNA]</scope>
    <source>
        <strain evidence="1 2">MB-10</strain>
    </source>
</reference>
<name>A0A6I6E1Z4_9MICO</name>
<dbReference type="Proteomes" id="UP000422989">
    <property type="component" value="Chromosome"/>
</dbReference>
<evidence type="ECO:0000313" key="1">
    <source>
        <dbReference type="EMBL" id="QGU28164.1"/>
    </source>
</evidence>
<organism evidence="1 2">
    <name type="scientific">Microbacterium oryzae</name>
    <dbReference type="NCBI Taxonomy" id="743009"/>
    <lineage>
        <taxon>Bacteria</taxon>
        <taxon>Bacillati</taxon>
        <taxon>Actinomycetota</taxon>
        <taxon>Actinomycetes</taxon>
        <taxon>Micrococcales</taxon>
        <taxon>Microbacteriaceae</taxon>
        <taxon>Microbacterium</taxon>
    </lineage>
</organism>
<accession>A0A6I6E1Z4</accession>
<dbReference type="AlphaFoldDB" id="A0A6I6E1Z4"/>
<dbReference type="RefSeq" id="WP_156242673.1">
    <property type="nucleotide sequence ID" value="NZ_BAAAZL010000004.1"/>
</dbReference>